<name>A0AC61L4A1_9EURY</name>
<reference evidence="1" key="1">
    <citation type="submission" date="2018-01" db="EMBL/GenBank/DDBJ databases">
        <authorList>
            <person name="Krukenberg V."/>
        </authorList>
    </citation>
    <scope>NUCLEOTIDE SEQUENCE</scope>
    <source>
        <strain evidence="1">E20ANME2</strain>
    </source>
</reference>
<evidence type="ECO:0000313" key="1">
    <source>
        <dbReference type="EMBL" id="PXF61257.1"/>
    </source>
</evidence>
<dbReference type="Proteomes" id="UP000248329">
    <property type="component" value="Unassembled WGS sequence"/>
</dbReference>
<sequence>MAADDTGAMLSDGVTCVDWGCWTVRATSSLGCAGRWFAWRWFSVPALHDGSGRGVDPASGIAPGSDADVCG</sequence>
<dbReference type="EMBL" id="PQXF01000006">
    <property type="protein sequence ID" value="PXF61257.1"/>
    <property type="molecule type" value="Genomic_DNA"/>
</dbReference>
<organism evidence="1 2">
    <name type="scientific">Candidatus Methanogaster sp</name>
    <dbReference type="NCBI Taxonomy" id="3386292"/>
    <lineage>
        <taxon>Archaea</taxon>
        <taxon>Methanobacteriati</taxon>
        <taxon>Methanobacteriota</taxon>
        <taxon>Stenosarchaea group</taxon>
        <taxon>Methanomicrobia</taxon>
        <taxon>Methanosarcinales</taxon>
        <taxon>ANME-2 cluster</taxon>
        <taxon>Candidatus Methanogasteraceae</taxon>
        <taxon>Candidatus Methanogaster</taxon>
    </lineage>
</organism>
<accession>A0AC61L4A1</accession>
<evidence type="ECO:0000313" key="2">
    <source>
        <dbReference type="Proteomes" id="UP000248329"/>
    </source>
</evidence>
<gene>
    <name evidence="1" type="ORF">C4B59_04715</name>
</gene>
<comment type="caution">
    <text evidence="1">The sequence shown here is derived from an EMBL/GenBank/DDBJ whole genome shotgun (WGS) entry which is preliminary data.</text>
</comment>
<protein>
    <submittedName>
        <fullName evidence="1">Uncharacterized protein</fullName>
    </submittedName>
</protein>
<proteinExistence type="predicted"/>